<protein>
    <submittedName>
        <fullName evidence="6">Guanylate cyclase</fullName>
    </submittedName>
</protein>
<keyword evidence="4" id="KW-0472">Membrane</keyword>
<reference evidence="6 7" key="1">
    <citation type="journal article" date="2021" name="Elife">
        <title>Chloroplast acquisition without the gene transfer in kleptoplastic sea slugs, Plakobranchus ocellatus.</title>
        <authorList>
            <person name="Maeda T."/>
            <person name="Takahashi S."/>
            <person name="Yoshida T."/>
            <person name="Shimamura S."/>
            <person name="Takaki Y."/>
            <person name="Nagai Y."/>
            <person name="Toyoda A."/>
            <person name="Suzuki Y."/>
            <person name="Arimoto A."/>
            <person name="Ishii H."/>
            <person name="Satoh N."/>
            <person name="Nishiyama T."/>
            <person name="Hasebe M."/>
            <person name="Maruyama T."/>
            <person name="Minagawa J."/>
            <person name="Obokata J."/>
            <person name="Shigenobu S."/>
        </authorList>
    </citation>
    <scope>NUCLEOTIDE SEQUENCE [LARGE SCALE GENOMIC DNA]</scope>
</reference>
<dbReference type="InterPro" id="IPR052612">
    <property type="entry name" value="ANP_Clearance_Receptor"/>
</dbReference>
<dbReference type="Pfam" id="PF01094">
    <property type="entry name" value="ANF_receptor"/>
    <property type="match status" value="1"/>
</dbReference>
<dbReference type="InterPro" id="IPR028082">
    <property type="entry name" value="Peripla_BP_I"/>
</dbReference>
<dbReference type="PANTHER" id="PTHR44755">
    <property type="entry name" value="NATRIURETIC PEPTIDE RECEPTOR 3-RELATED"/>
    <property type="match status" value="1"/>
</dbReference>
<evidence type="ECO:0000256" key="2">
    <source>
        <dbReference type="ARBA" id="ARBA00022692"/>
    </source>
</evidence>
<keyword evidence="7" id="KW-1185">Reference proteome</keyword>
<dbReference type="InterPro" id="IPR001828">
    <property type="entry name" value="ANF_lig-bd_rcpt"/>
</dbReference>
<dbReference type="PANTHER" id="PTHR44755:SF8">
    <property type="entry name" value="RECEPTOR LIGAND BINDING REGION DOMAIN-CONTAINING PROTEIN"/>
    <property type="match status" value="1"/>
</dbReference>
<dbReference type="GO" id="GO:0017046">
    <property type="term" value="F:peptide hormone binding"/>
    <property type="evidence" value="ECO:0007669"/>
    <property type="project" value="TreeGrafter"/>
</dbReference>
<dbReference type="GO" id="GO:0038023">
    <property type="term" value="F:signaling receptor activity"/>
    <property type="evidence" value="ECO:0007669"/>
    <property type="project" value="TreeGrafter"/>
</dbReference>
<evidence type="ECO:0000313" key="6">
    <source>
        <dbReference type="EMBL" id="GFR89708.1"/>
    </source>
</evidence>
<keyword evidence="2" id="KW-0812">Transmembrane</keyword>
<dbReference type="GO" id="GO:0016020">
    <property type="term" value="C:membrane"/>
    <property type="evidence" value="ECO:0007669"/>
    <property type="project" value="UniProtKB-SubCell"/>
</dbReference>
<evidence type="ECO:0000256" key="1">
    <source>
        <dbReference type="ARBA" id="ARBA00004370"/>
    </source>
</evidence>
<gene>
    <name evidence="6" type="ORF">ElyMa_002549100</name>
</gene>
<dbReference type="SUPFAM" id="SSF53822">
    <property type="entry name" value="Periplasmic binding protein-like I"/>
    <property type="match status" value="1"/>
</dbReference>
<organism evidence="6 7">
    <name type="scientific">Elysia marginata</name>
    <dbReference type="NCBI Taxonomy" id="1093978"/>
    <lineage>
        <taxon>Eukaryota</taxon>
        <taxon>Metazoa</taxon>
        <taxon>Spiralia</taxon>
        <taxon>Lophotrochozoa</taxon>
        <taxon>Mollusca</taxon>
        <taxon>Gastropoda</taxon>
        <taxon>Heterobranchia</taxon>
        <taxon>Euthyneura</taxon>
        <taxon>Panpulmonata</taxon>
        <taxon>Sacoglossa</taxon>
        <taxon>Placobranchoidea</taxon>
        <taxon>Plakobranchidae</taxon>
        <taxon>Elysia</taxon>
    </lineage>
</organism>
<dbReference type="EMBL" id="BMAT01005247">
    <property type="protein sequence ID" value="GFR89708.1"/>
    <property type="molecule type" value="Genomic_DNA"/>
</dbReference>
<dbReference type="GO" id="GO:0007165">
    <property type="term" value="P:signal transduction"/>
    <property type="evidence" value="ECO:0007669"/>
    <property type="project" value="TreeGrafter"/>
</dbReference>
<evidence type="ECO:0000256" key="3">
    <source>
        <dbReference type="ARBA" id="ARBA00022989"/>
    </source>
</evidence>
<accession>A0AAV4GUY9</accession>
<comment type="caution">
    <text evidence="6">The sequence shown here is derived from an EMBL/GenBank/DDBJ whole genome shotgun (WGS) entry which is preliminary data.</text>
</comment>
<keyword evidence="3" id="KW-1133">Transmembrane helix</keyword>
<evidence type="ECO:0000256" key="4">
    <source>
        <dbReference type="ARBA" id="ARBA00023136"/>
    </source>
</evidence>
<name>A0AAV4GUY9_9GAST</name>
<sequence length="332" mass="38086">MPRTRIGSWATTMMLIPGMNRIIAIGTLCLLLPWSATAKRYEPAVFTATVLAFTLPSSWAQLQTSASRAVSPKSRMRKPTSSSLSGCQFDDVRRRRDKVIRIGVILSNFDNEYNVSLKRARPAFELAREDVYQRDDLLKNYTIEFDFWDSNCSEVNGPLAGIEMYSRREADAFIGPSCNYAVAPLARFASAWDIPIITAGGLVQQLGDKSWMYRLLTRMISDYDKVGEFFLTILKKFDWHNVGMLMHGWKDDKKGTTVQEFTLEATFRAIRKEWNPNITSEYVHSFDINNYTKLELEGYLRSLSDLCRGEVFYCGLMGGRNSRQRFTPDNWF</sequence>
<comment type="subcellular location">
    <subcellularLocation>
        <location evidence="1">Membrane</location>
    </subcellularLocation>
</comment>
<dbReference type="AlphaFoldDB" id="A0AAV4GUY9"/>
<evidence type="ECO:0000259" key="5">
    <source>
        <dbReference type="Pfam" id="PF01094"/>
    </source>
</evidence>
<evidence type="ECO:0000313" key="7">
    <source>
        <dbReference type="Proteomes" id="UP000762676"/>
    </source>
</evidence>
<feature type="domain" description="Receptor ligand binding region" evidence="5">
    <location>
        <begin position="120"/>
        <end position="263"/>
    </location>
</feature>
<dbReference type="Gene3D" id="3.40.50.2300">
    <property type="match status" value="1"/>
</dbReference>
<proteinExistence type="predicted"/>
<dbReference type="Proteomes" id="UP000762676">
    <property type="component" value="Unassembled WGS sequence"/>
</dbReference>